<gene>
    <name evidence="4" type="ORF">G7Y29_10175</name>
</gene>
<protein>
    <submittedName>
        <fullName evidence="4">TIGR00730 family Rossman fold protein</fullName>
    </submittedName>
</protein>
<dbReference type="Proteomes" id="UP000594586">
    <property type="component" value="Chromosome"/>
</dbReference>
<dbReference type="Gene3D" id="3.90.79.10">
    <property type="entry name" value="Nucleoside Triphosphate Pyrophosphohydrolase"/>
    <property type="match status" value="1"/>
</dbReference>
<evidence type="ECO:0000313" key="4">
    <source>
        <dbReference type="EMBL" id="QPK83179.1"/>
    </source>
</evidence>
<organism evidence="4 5">
    <name type="scientific">Corynebacterium qintianiae</name>
    <dbReference type="NCBI Taxonomy" id="2709392"/>
    <lineage>
        <taxon>Bacteria</taxon>
        <taxon>Bacillati</taxon>
        <taxon>Actinomycetota</taxon>
        <taxon>Actinomycetes</taxon>
        <taxon>Mycobacteriales</taxon>
        <taxon>Corynebacteriaceae</taxon>
        <taxon>Corynebacterium</taxon>
    </lineage>
</organism>
<dbReference type="InterPro" id="IPR000086">
    <property type="entry name" value="NUDIX_hydrolase_dom"/>
</dbReference>
<dbReference type="GO" id="GO:0016799">
    <property type="term" value="F:hydrolase activity, hydrolyzing N-glycosyl compounds"/>
    <property type="evidence" value="ECO:0007669"/>
    <property type="project" value="TreeGrafter"/>
</dbReference>
<proteinExistence type="inferred from homology"/>
<dbReference type="CDD" id="cd04690">
    <property type="entry name" value="NUDIX_Hydrolase"/>
    <property type="match status" value="1"/>
</dbReference>
<dbReference type="Pfam" id="PF03641">
    <property type="entry name" value="Lysine_decarbox"/>
    <property type="match status" value="1"/>
</dbReference>
<dbReference type="AlphaFoldDB" id="A0A7T0KNC4"/>
<dbReference type="GO" id="GO:0005829">
    <property type="term" value="C:cytosol"/>
    <property type="evidence" value="ECO:0007669"/>
    <property type="project" value="TreeGrafter"/>
</dbReference>
<dbReference type="KEGG" id="cqn:G7Y29_10175"/>
<dbReference type="PANTHER" id="PTHR31223">
    <property type="entry name" value="LOG FAMILY PROTEIN YJL055W"/>
    <property type="match status" value="1"/>
</dbReference>
<evidence type="ECO:0000256" key="2">
    <source>
        <dbReference type="ARBA" id="ARBA00022801"/>
    </source>
</evidence>
<dbReference type="EMBL" id="CP064955">
    <property type="protein sequence ID" value="QPK83179.1"/>
    <property type="molecule type" value="Genomic_DNA"/>
</dbReference>
<dbReference type="NCBIfam" id="TIGR00730">
    <property type="entry name" value="Rossman fold protein, TIGR00730 family"/>
    <property type="match status" value="1"/>
</dbReference>
<dbReference type="Pfam" id="PF00293">
    <property type="entry name" value="NUDIX"/>
    <property type="match status" value="1"/>
</dbReference>
<accession>A0A7T0KNC4</accession>
<evidence type="ECO:0000313" key="5">
    <source>
        <dbReference type="Proteomes" id="UP000594586"/>
    </source>
</evidence>
<dbReference type="PANTHER" id="PTHR31223:SF70">
    <property type="entry name" value="LOG FAMILY PROTEIN YJL055W"/>
    <property type="match status" value="1"/>
</dbReference>
<dbReference type="InterPro" id="IPR015797">
    <property type="entry name" value="NUDIX_hydrolase-like_dom_sf"/>
</dbReference>
<dbReference type="SUPFAM" id="SSF102405">
    <property type="entry name" value="MCP/YpsA-like"/>
    <property type="match status" value="1"/>
</dbReference>
<name>A0A7T0KNC4_9CORY</name>
<dbReference type="InterPro" id="IPR005269">
    <property type="entry name" value="LOG"/>
</dbReference>
<sequence length="330" mass="35387">MTVPHLIRVAAVVLRDDAGRVLCVRKVGSPRFQLPGGKPEGDESPVDTALRETREEVGVEIDAEELGFVGDFTAPASNEPGFQVSASVFIRRPAASGEMPCEPVAAGEIEEVAWIDPRDCGIRGLAGLAPLLAREVFPALREREVDAVSVFAGANPGTNPVNLTLAANLGEALARGGITLVYGGSRLGIMGRVAESATSAGGRAVGVLTNHLASRELRYEGLTRLEMVDTLAERKQRMSELSDAVIALPGGAGTLDELFDQWTTQQLGYHSKPIGLLGTEFWAPFVAMIDHMISQGFIRPADRASLILSDDADELLNAMRRWVPPVPRWM</sequence>
<dbReference type="InterPro" id="IPR020084">
    <property type="entry name" value="NUDIX_hydrolase_CS"/>
</dbReference>
<evidence type="ECO:0000259" key="3">
    <source>
        <dbReference type="PROSITE" id="PS51462"/>
    </source>
</evidence>
<dbReference type="PROSITE" id="PS00893">
    <property type="entry name" value="NUDIX_BOX"/>
    <property type="match status" value="1"/>
</dbReference>
<dbReference type="PROSITE" id="PS51462">
    <property type="entry name" value="NUDIX"/>
    <property type="match status" value="1"/>
</dbReference>
<dbReference type="SUPFAM" id="SSF55811">
    <property type="entry name" value="Nudix"/>
    <property type="match status" value="1"/>
</dbReference>
<dbReference type="RefSeq" id="WP_165002454.1">
    <property type="nucleotide sequence ID" value="NZ_CP064955.1"/>
</dbReference>
<dbReference type="GO" id="GO:0009691">
    <property type="term" value="P:cytokinin biosynthetic process"/>
    <property type="evidence" value="ECO:0007669"/>
    <property type="project" value="InterPro"/>
</dbReference>
<comment type="similarity">
    <text evidence="1">Belongs to the LOG family.</text>
</comment>
<keyword evidence="5" id="KW-1185">Reference proteome</keyword>
<feature type="domain" description="Nudix hydrolase" evidence="3">
    <location>
        <begin position="5"/>
        <end position="144"/>
    </location>
</feature>
<reference evidence="4 5" key="1">
    <citation type="submission" date="2020-11" db="EMBL/GenBank/DDBJ databases">
        <title>Corynebacterium sp. MC1420.</title>
        <authorList>
            <person name="Zhou J."/>
        </authorList>
    </citation>
    <scope>NUCLEOTIDE SEQUENCE [LARGE SCALE GENOMIC DNA]</scope>
    <source>
        <strain evidence="4 5">MC1420</strain>
    </source>
</reference>
<dbReference type="Gene3D" id="3.40.50.450">
    <property type="match status" value="1"/>
</dbReference>
<evidence type="ECO:0000256" key="1">
    <source>
        <dbReference type="ARBA" id="ARBA00006763"/>
    </source>
</evidence>
<dbReference type="InterPro" id="IPR031100">
    <property type="entry name" value="LOG_fam"/>
</dbReference>
<keyword evidence="2" id="KW-0378">Hydrolase</keyword>